<evidence type="ECO:0000313" key="2">
    <source>
        <dbReference type="EMBL" id="CRH07223.1"/>
    </source>
</evidence>
<proteinExistence type="predicted"/>
<dbReference type="EMBL" id="LO017727">
    <property type="protein sequence ID" value="CRH07223.1"/>
    <property type="molecule type" value="Genomic_DNA"/>
</dbReference>
<accession>A0A1S7LLE0</accession>
<dbReference type="AlphaFoldDB" id="A0A1S7LLE0"/>
<reference evidence="2" key="1">
    <citation type="submission" date="2015-04" db="EMBL/GenBank/DDBJ databases">
        <authorList>
            <person name="Syromyatnikov M.Y."/>
            <person name="Popov V.N."/>
        </authorList>
    </citation>
    <scope>NUCLEOTIDE SEQUENCE</scope>
    <source>
        <strain evidence="2">MO-1</strain>
    </source>
</reference>
<evidence type="ECO:0000256" key="1">
    <source>
        <dbReference type="SAM" id="SignalP"/>
    </source>
</evidence>
<protein>
    <submittedName>
        <fullName evidence="2">Uncharacterized protein</fullName>
    </submittedName>
</protein>
<gene>
    <name evidence="2" type="ORF">MAGMO_3080</name>
</gene>
<name>A0A1S7LLE0_MAGMO</name>
<feature type="signal peptide" evidence="1">
    <location>
        <begin position="1"/>
        <end position="26"/>
    </location>
</feature>
<sequence length="153" mass="17262">MKIKSLILAIILAIPFHFMTTQDAIAVDCAKLEKSISQLMLAGSRRAKSYYRSADRQRDMKKKSEIKRKAREAKGRAYTAAAGRITSAKKSCPDVYAHFAVKLKDFLDSPNCRYSNMQLEKLFDTVAMAKQSCAASYNVISHKKPQYRGLLPH</sequence>
<keyword evidence="1" id="KW-0732">Signal</keyword>
<organism evidence="2">
    <name type="scientific">Magnetococcus massalia (strain MO-1)</name>
    <dbReference type="NCBI Taxonomy" id="451514"/>
    <lineage>
        <taxon>Bacteria</taxon>
        <taxon>Pseudomonadati</taxon>
        <taxon>Pseudomonadota</taxon>
        <taxon>Magnetococcia</taxon>
        <taxon>Magnetococcales</taxon>
        <taxon>Magnetococcaceae</taxon>
        <taxon>Magnetococcus</taxon>
    </lineage>
</organism>
<feature type="chain" id="PRO_5012187734" evidence="1">
    <location>
        <begin position="27"/>
        <end position="153"/>
    </location>
</feature>